<dbReference type="CTD" id="23024"/>
<dbReference type="Proteomes" id="UP001318040">
    <property type="component" value="Chromosome 36"/>
</dbReference>
<dbReference type="Pfam" id="PF13923">
    <property type="entry name" value="zf-C3HC4_2"/>
    <property type="match status" value="1"/>
</dbReference>
<accession>A0AAJ7TTF9</accession>
<dbReference type="CDD" id="cd06716">
    <property type="entry name" value="PDZ2-PDZRN4-like"/>
    <property type="match status" value="1"/>
</dbReference>
<dbReference type="CDD" id="cd06715">
    <property type="entry name" value="PDZ1-PDZRN4-like"/>
    <property type="match status" value="1"/>
</dbReference>
<evidence type="ECO:0000259" key="8">
    <source>
        <dbReference type="PROSITE" id="PS50089"/>
    </source>
</evidence>
<feature type="region of interest" description="Disordered" evidence="7">
    <location>
        <begin position="583"/>
        <end position="678"/>
    </location>
</feature>
<dbReference type="PROSITE" id="PS50089">
    <property type="entry name" value="ZF_RING_2"/>
    <property type="match status" value="1"/>
</dbReference>
<gene>
    <name evidence="11" type="primary">PDZRN3</name>
</gene>
<dbReference type="SUPFAM" id="SSF57850">
    <property type="entry name" value="RING/U-box"/>
    <property type="match status" value="1"/>
</dbReference>
<feature type="domain" description="RING-type" evidence="8">
    <location>
        <begin position="18"/>
        <end position="54"/>
    </location>
</feature>
<dbReference type="SMART" id="SM00184">
    <property type="entry name" value="RING"/>
    <property type="match status" value="1"/>
</dbReference>
<dbReference type="FunFam" id="3.30.40.10:FF:000214">
    <property type="entry name" value="E3 ubiquitin-protein ligase PDZRN3 isoform X1"/>
    <property type="match status" value="1"/>
</dbReference>
<reference evidence="11" key="1">
    <citation type="submission" date="2025-08" db="UniProtKB">
        <authorList>
            <consortium name="RefSeq"/>
        </authorList>
    </citation>
    <scope>IDENTIFICATION</scope>
    <source>
        <tissue evidence="11">Sperm</tissue>
    </source>
</reference>
<sequence>MGFDLDRFAEEVDPDFKCNLCNKVLEDPLATPCGHVFCASCVLPWVVQKGSCPVQCQRVSTKELNHVLPLRNLILKLNISCEHRARGCERAVRLQQLSEHADMCDFSPAKCRNKGCPEVLNLRDMDAHMRESCDYRPVGICERGCGLMLVQRDHRGDAAGAGGSGGGGGGGVGGGGGHSCLKALRSHSASVMAKVASLEYDCKKAALRASKREKSLLSQVSALQSELQVTALRYQKKLSEYRVQLERLSKSLASPAKGGEPSTLTVVLQRQHGSLGFNIIGGRPSPDSQEGTSGEGIFVSKVVENGPADKDGGLQVNDRVIEVNGKDLSKATHEEAVEAFRAAKEPIVVQVLRRAPARPKPSAPSTPGSGTPGSGSGTPAGGPDPLLVDATTQTDVSFERVSAISKLRPETPPVPDFHPCLLSDGHTIADDYYDNNDYLPSMHQDPERADELEYEEVELYRIFSQEKLGLTVCYRTDDEDDLGIYVTEVDPKSIAAKDGRIREGDRILQINGLDIQDKEEAVALLTNEESRRVSLLLARPEIQLDEGWMDDDRNDFLEELHLGMLEEQHHEAMEFTASMLQQETSHQEDGGLTDTATTSSNRHEKDSGVGRTDESTRNEDDEEEESSEVEQEIPGDDEIPIDCEPGTGTLESQRSHAGDMDYNRDTLSSGEMRYSNDSAVSGDGHVDLDLAGIAPEECERFRELLELKCQVKNAKRLSMYYSSAAALGLGKADPDVADAELEFLNEELRNIELECQSIIRAHKSGQARVGRFGADGWMFQDGGGGGGGGGTGRGVGGTGSFRTLSGLKRDGLSNISETPEKFDKDTSSAYNTAESCRSSPRSLKLTAGGTANQSLESTDSQRSESGASQKGVGPLSSRPGSRDASPAKPKAQGPGKAEEGSEPADGKEGGRTEEPSATAGGVAAATEASSAKQLYQKLSGGAGGAGGGAGGAKQGQYLSQYRHSSYRSTHIPAHAQHYQSYMQLIQQKSAVEYAQSQMSLVSVCKEAFATRNGSPTAESKMEWKVKIRSDGTRYITKRPVRDKLLKERAMKIKEERSGMTTDDDALSEMKMGRYWSKEQRKQHLSRAKEQRRRREFMMRSRLECLKENPQECGSAGGGSGGSGGSGNESGNNKKEVNIIELSHKKMLKKRNRKIFDNWMTIQELLAHGTRSPDGTRIYNSLLSVTTV</sequence>
<dbReference type="FunFam" id="2.30.42.10:FF:000028">
    <property type="entry name" value="PDZ domain containing ring finger 4"/>
    <property type="match status" value="1"/>
</dbReference>
<dbReference type="InterPro" id="IPR001841">
    <property type="entry name" value="Znf_RING"/>
</dbReference>
<feature type="compositionally biased region" description="Gly residues" evidence="7">
    <location>
        <begin position="370"/>
        <end position="380"/>
    </location>
</feature>
<dbReference type="FunFam" id="2.30.42.10:FF:000133">
    <property type="entry name" value="PDZ domain containing ring finger 4"/>
    <property type="match status" value="1"/>
</dbReference>
<dbReference type="AlphaFoldDB" id="A0AAJ7TTF9"/>
<dbReference type="SMART" id="SM00504">
    <property type="entry name" value="Ubox"/>
    <property type="match status" value="1"/>
</dbReference>
<dbReference type="PROSITE" id="PS00518">
    <property type="entry name" value="ZF_RING_1"/>
    <property type="match status" value="1"/>
</dbReference>
<dbReference type="SUPFAM" id="SSF49599">
    <property type="entry name" value="TRAF domain-like"/>
    <property type="match status" value="1"/>
</dbReference>
<feature type="region of interest" description="Disordered" evidence="7">
    <location>
        <begin position="1072"/>
        <end position="1093"/>
    </location>
</feature>
<feature type="domain" description="PDZ" evidence="9">
    <location>
        <begin position="456"/>
        <end position="541"/>
    </location>
</feature>
<feature type="compositionally biased region" description="Polar residues" evidence="7">
    <location>
        <begin position="665"/>
        <end position="678"/>
    </location>
</feature>
<dbReference type="InterPro" id="IPR041489">
    <property type="entry name" value="PDZ_6"/>
</dbReference>
<dbReference type="InterPro" id="IPR003613">
    <property type="entry name" value="Ubox_domain"/>
</dbReference>
<dbReference type="KEGG" id="pmrn:116949330"/>
<evidence type="ECO:0000256" key="6">
    <source>
        <dbReference type="PROSITE-ProRule" id="PRU00175"/>
    </source>
</evidence>
<organism evidence="10 11">
    <name type="scientific">Petromyzon marinus</name>
    <name type="common">Sea lamprey</name>
    <dbReference type="NCBI Taxonomy" id="7757"/>
    <lineage>
        <taxon>Eukaryota</taxon>
        <taxon>Metazoa</taxon>
        <taxon>Chordata</taxon>
        <taxon>Craniata</taxon>
        <taxon>Vertebrata</taxon>
        <taxon>Cyclostomata</taxon>
        <taxon>Hyperoartia</taxon>
        <taxon>Petromyzontiformes</taxon>
        <taxon>Petromyzontidae</taxon>
        <taxon>Petromyzon</taxon>
    </lineage>
</organism>
<keyword evidence="3 6" id="KW-0863">Zinc-finger</keyword>
<dbReference type="SUPFAM" id="SSF50156">
    <property type="entry name" value="PDZ domain-like"/>
    <property type="match status" value="2"/>
</dbReference>
<dbReference type="RefSeq" id="XP_032822393.1">
    <property type="nucleotide sequence ID" value="XM_032966502.1"/>
</dbReference>
<dbReference type="GO" id="GO:0016567">
    <property type="term" value="P:protein ubiquitination"/>
    <property type="evidence" value="ECO:0007669"/>
    <property type="project" value="InterPro"/>
</dbReference>
<dbReference type="InterPro" id="IPR051971">
    <property type="entry name" value="E3_ubiquitin-PDZ_ligase"/>
</dbReference>
<evidence type="ECO:0000256" key="2">
    <source>
        <dbReference type="ARBA" id="ARBA00022737"/>
    </source>
</evidence>
<feature type="compositionally biased region" description="Basic residues" evidence="7">
    <location>
        <begin position="1082"/>
        <end position="1093"/>
    </location>
</feature>
<dbReference type="Gene3D" id="2.30.42.10">
    <property type="match status" value="2"/>
</dbReference>
<dbReference type="InterPro" id="IPR001478">
    <property type="entry name" value="PDZ"/>
</dbReference>
<keyword evidence="10" id="KW-1185">Reference proteome</keyword>
<dbReference type="PANTHER" id="PTHR15545">
    <property type="entry name" value="PDZ DOMAIN CONTAINING RING FINGER PROTEIN 3, 4"/>
    <property type="match status" value="1"/>
</dbReference>
<feature type="compositionally biased region" description="Gly residues" evidence="7">
    <location>
        <begin position="1114"/>
        <end position="1127"/>
    </location>
</feature>
<feature type="compositionally biased region" description="Gly residues" evidence="7">
    <location>
        <begin position="781"/>
        <end position="799"/>
    </location>
</feature>
<feature type="compositionally biased region" description="Low complexity" evidence="7">
    <location>
        <begin position="916"/>
        <end position="925"/>
    </location>
</feature>
<protein>
    <submittedName>
        <fullName evidence="11">E3 ubiquitin-protein ligase PDZRN3 isoform X1</fullName>
    </submittedName>
</protein>
<proteinExistence type="predicted"/>
<dbReference type="PROSITE" id="PS50106">
    <property type="entry name" value="PDZ"/>
    <property type="match status" value="2"/>
</dbReference>
<keyword evidence="1" id="KW-0479">Metal-binding</keyword>
<keyword evidence="5" id="KW-0175">Coiled coil</keyword>
<evidence type="ECO:0000256" key="3">
    <source>
        <dbReference type="ARBA" id="ARBA00022771"/>
    </source>
</evidence>
<evidence type="ECO:0000256" key="4">
    <source>
        <dbReference type="ARBA" id="ARBA00022833"/>
    </source>
</evidence>
<keyword evidence="2" id="KW-0677">Repeat</keyword>
<dbReference type="GO" id="GO:0004842">
    <property type="term" value="F:ubiquitin-protein transferase activity"/>
    <property type="evidence" value="ECO:0007669"/>
    <property type="project" value="InterPro"/>
</dbReference>
<dbReference type="InterPro" id="IPR017907">
    <property type="entry name" value="Znf_RING_CS"/>
</dbReference>
<dbReference type="InterPro" id="IPR013083">
    <property type="entry name" value="Znf_RING/FYVE/PHD"/>
</dbReference>
<dbReference type="Pfam" id="PF00595">
    <property type="entry name" value="PDZ"/>
    <property type="match status" value="1"/>
</dbReference>
<dbReference type="InterPro" id="IPR036034">
    <property type="entry name" value="PDZ_sf"/>
</dbReference>
<dbReference type="Pfam" id="PF17820">
    <property type="entry name" value="PDZ_6"/>
    <property type="match status" value="1"/>
</dbReference>
<feature type="compositionally biased region" description="Basic and acidic residues" evidence="7">
    <location>
        <begin position="896"/>
        <end position="914"/>
    </location>
</feature>
<feature type="compositionally biased region" description="Basic and acidic residues" evidence="7">
    <location>
        <begin position="653"/>
        <end position="664"/>
    </location>
</feature>
<feature type="region of interest" description="Disordered" evidence="7">
    <location>
        <begin position="1107"/>
        <end position="1132"/>
    </location>
</feature>
<feature type="compositionally biased region" description="Polar residues" evidence="7">
    <location>
        <begin position="849"/>
        <end position="868"/>
    </location>
</feature>
<dbReference type="SMART" id="SM00228">
    <property type="entry name" value="PDZ"/>
    <property type="match status" value="2"/>
</dbReference>
<evidence type="ECO:0000256" key="5">
    <source>
        <dbReference type="ARBA" id="ARBA00023054"/>
    </source>
</evidence>
<evidence type="ECO:0000256" key="7">
    <source>
        <dbReference type="SAM" id="MobiDB-lite"/>
    </source>
</evidence>
<feature type="region of interest" description="Disordered" evidence="7">
    <location>
        <begin position="354"/>
        <end position="388"/>
    </location>
</feature>
<evidence type="ECO:0000313" key="11">
    <source>
        <dbReference type="RefSeq" id="XP_032822393.1"/>
    </source>
</evidence>
<feature type="region of interest" description="Disordered" evidence="7">
    <location>
        <begin position="780"/>
        <end position="925"/>
    </location>
</feature>
<keyword evidence="4" id="KW-0862">Zinc</keyword>
<feature type="compositionally biased region" description="Acidic residues" evidence="7">
    <location>
        <begin position="619"/>
        <end position="641"/>
    </location>
</feature>
<evidence type="ECO:0000256" key="1">
    <source>
        <dbReference type="ARBA" id="ARBA00022723"/>
    </source>
</evidence>
<evidence type="ECO:0000259" key="9">
    <source>
        <dbReference type="PROSITE" id="PS50106"/>
    </source>
</evidence>
<feature type="compositionally biased region" description="Basic and acidic residues" evidence="7">
    <location>
        <begin position="601"/>
        <end position="618"/>
    </location>
</feature>
<feature type="domain" description="PDZ" evidence="9">
    <location>
        <begin position="265"/>
        <end position="355"/>
    </location>
</feature>
<name>A0AAJ7TTF9_PETMA</name>
<dbReference type="GO" id="GO:0008270">
    <property type="term" value="F:zinc ion binding"/>
    <property type="evidence" value="ECO:0007669"/>
    <property type="project" value="UniProtKB-KW"/>
</dbReference>
<evidence type="ECO:0000313" key="10">
    <source>
        <dbReference type="Proteomes" id="UP001318040"/>
    </source>
</evidence>
<feature type="compositionally biased region" description="Polar residues" evidence="7">
    <location>
        <begin position="827"/>
        <end position="841"/>
    </location>
</feature>
<dbReference type="Gene3D" id="3.30.40.10">
    <property type="entry name" value="Zinc/RING finger domain, C3HC4 (zinc finger)"/>
    <property type="match status" value="2"/>
</dbReference>
<dbReference type="PANTHER" id="PTHR15545:SF8">
    <property type="entry name" value="SLO-INTERACTING PROTEIN 1"/>
    <property type="match status" value="1"/>
</dbReference>